<dbReference type="Proteomes" id="UP000828390">
    <property type="component" value="Unassembled WGS sequence"/>
</dbReference>
<evidence type="ECO:0000313" key="2">
    <source>
        <dbReference type="Proteomes" id="UP000828390"/>
    </source>
</evidence>
<protein>
    <submittedName>
        <fullName evidence="1">Uncharacterized protein</fullName>
    </submittedName>
</protein>
<comment type="caution">
    <text evidence="1">The sequence shown here is derived from an EMBL/GenBank/DDBJ whole genome shotgun (WGS) entry which is preliminary data.</text>
</comment>
<accession>A0A9D4GTZ9</accession>
<proteinExistence type="predicted"/>
<organism evidence="1 2">
    <name type="scientific">Dreissena polymorpha</name>
    <name type="common">Zebra mussel</name>
    <name type="synonym">Mytilus polymorpha</name>
    <dbReference type="NCBI Taxonomy" id="45954"/>
    <lineage>
        <taxon>Eukaryota</taxon>
        <taxon>Metazoa</taxon>
        <taxon>Spiralia</taxon>
        <taxon>Lophotrochozoa</taxon>
        <taxon>Mollusca</taxon>
        <taxon>Bivalvia</taxon>
        <taxon>Autobranchia</taxon>
        <taxon>Heteroconchia</taxon>
        <taxon>Euheterodonta</taxon>
        <taxon>Imparidentia</taxon>
        <taxon>Neoheterodontei</taxon>
        <taxon>Myida</taxon>
        <taxon>Dreissenoidea</taxon>
        <taxon>Dreissenidae</taxon>
        <taxon>Dreissena</taxon>
    </lineage>
</organism>
<keyword evidence="2" id="KW-1185">Reference proteome</keyword>
<gene>
    <name evidence="1" type="ORF">DPMN_121661</name>
</gene>
<reference evidence="1" key="2">
    <citation type="submission" date="2020-11" db="EMBL/GenBank/DDBJ databases">
        <authorList>
            <person name="McCartney M.A."/>
            <person name="Auch B."/>
            <person name="Kono T."/>
            <person name="Mallez S."/>
            <person name="Becker A."/>
            <person name="Gohl D.M."/>
            <person name="Silverstein K.A.T."/>
            <person name="Koren S."/>
            <person name="Bechman K.B."/>
            <person name="Herman A."/>
            <person name="Abrahante J.E."/>
            <person name="Garbe J."/>
        </authorList>
    </citation>
    <scope>NUCLEOTIDE SEQUENCE</scope>
    <source>
        <strain evidence="1">Duluth1</strain>
        <tissue evidence="1">Whole animal</tissue>
    </source>
</reference>
<sequence length="71" mass="8086">MIRWEGYGHETVVDFVEKDEFDIYASVLKGAPVECILQLCDTGVMGVVIFYPSNCSPLKHFYVVIVELSVW</sequence>
<dbReference type="EMBL" id="JAIWYP010000005">
    <property type="protein sequence ID" value="KAH3819917.1"/>
    <property type="molecule type" value="Genomic_DNA"/>
</dbReference>
<dbReference type="AlphaFoldDB" id="A0A9D4GTZ9"/>
<name>A0A9D4GTZ9_DREPO</name>
<evidence type="ECO:0000313" key="1">
    <source>
        <dbReference type="EMBL" id="KAH3819917.1"/>
    </source>
</evidence>
<reference evidence="1" key="1">
    <citation type="journal article" date="2019" name="bioRxiv">
        <title>The Genome of the Zebra Mussel, Dreissena polymorpha: A Resource for Invasive Species Research.</title>
        <authorList>
            <person name="McCartney M.A."/>
            <person name="Auch B."/>
            <person name="Kono T."/>
            <person name="Mallez S."/>
            <person name="Zhang Y."/>
            <person name="Obille A."/>
            <person name="Becker A."/>
            <person name="Abrahante J.E."/>
            <person name="Garbe J."/>
            <person name="Badalamenti J.P."/>
            <person name="Herman A."/>
            <person name="Mangelson H."/>
            <person name="Liachko I."/>
            <person name="Sullivan S."/>
            <person name="Sone E.D."/>
            <person name="Koren S."/>
            <person name="Silverstein K.A.T."/>
            <person name="Beckman K.B."/>
            <person name="Gohl D.M."/>
        </authorList>
    </citation>
    <scope>NUCLEOTIDE SEQUENCE</scope>
    <source>
        <strain evidence="1">Duluth1</strain>
        <tissue evidence="1">Whole animal</tissue>
    </source>
</reference>